<evidence type="ECO:0000313" key="3">
    <source>
        <dbReference type="Proteomes" id="UP000812966"/>
    </source>
</evidence>
<feature type="compositionally biased region" description="Basic and acidic residues" evidence="1">
    <location>
        <begin position="58"/>
        <end position="72"/>
    </location>
</feature>
<protein>
    <submittedName>
        <fullName evidence="2">Uncharacterized protein</fullName>
    </submittedName>
</protein>
<reference evidence="2" key="1">
    <citation type="submission" date="2020-04" db="EMBL/GenBank/DDBJ databases">
        <title>Analysis of mating type loci in Filobasidium floriforme.</title>
        <authorList>
            <person name="Nowrousian M."/>
        </authorList>
    </citation>
    <scope>NUCLEOTIDE SEQUENCE</scope>
    <source>
        <strain evidence="2">CBS 6242</strain>
    </source>
</reference>
<feature type="region of interest" description="Disordered" evidence="1">
    <location>
        <begin position="1"/>
        <end position="107"/>
    </location>
</feature>
<dbReference type="EMBL" id="JABELV010000181">
    <property type="protein sequence ID" value="KAG7528477.1"/>
    <property type="molecule type" value="Genomic_DNA"/>
</dbReference>
<proteinExistence type="predicted"/>
<gene>
    <name evidence="2" type="ORF">FFLO_06131</name>
</gene>
<evidence type="ECO:0000313" key="2">
    <source>
        <dbReference type="EMBL" id="KAG7528477.1"/>
    </source>
</evidence>
<dbReference type="AlphaFoldDB" id="A0A8K0NQR5"/>
<feature type="compositionally biased region" description="Polar residues" evidence="1">
    <location>
        <begin position="20"/>
        <end position="42"/>
    </location>
</feature>
<dbReference type="Proteomes" id="UP000812966">
    <property type="component" value="Unassembled WGS sequence"/>
</dbReference>
<feature type="compositionally biased region" description="Basic residues" evidence="1">
    <location>
        <begin position="98"/>
        <end position="107"/>
    </location>
</feature>
<sequence>MSKCKTTKESSGTRKDPPVTRSSGTANSPGSASTPASITRSAQKPHCTTGAATTKGSPKQEIKQEIKQEVKRSPRKRSYLSRGEQAWEAAAYEPPSPLKKRKQDFCK</sequence>
<comment type="caution">
    <text evidence="2">The sequence shown here is derived from an EMBL/GenBank/DDBJ whole genome shotgun (WGS) entry which is preliminary data.</text>
</comment>
<evidence type="ECO:0000256" key="1">
    <source>
        <dbReference type="SAM" id="MobiDB-lite"/>
    </source>
</evidence>
<name>A0A8K0NQR5_9TREE</name>
<feature type="compositionally biased region" description="Basic and acidic residues" evidence="1">
    <location>
        <begin position="1"/>
        <end position="18"/>
    </location>
</feature>
<keyword evidence="3" id="KW-1185">Reference proteome</keyword>
<organism evidence="2 3">
    <name type="scientific">Filobasidium floriforme</name>
    <dbReference type="NCBI Taxonomy" id="5210"/>
    <lineage>
        <taxon>Eukaryota</taxon>
        <taxon>Fungi</taxon>
        <taxon>Dikarya</taxon>
        <taxon>Basidiomycota</taxon>
        <taxon>Agaricomycotina</taxon>
        <taxon>Tremellomycetes</taxon>
        <taxon>Filobasidiales</taxon>
        <taxon>Filobasidiaceae</taxon>
        <taxon>Filobasidium</taxon>
    </lineage>
</organism>
<accession>A0A8K0NQR5</accession>